<feature type="transmembrane region" description="Helical" evidence="1">
    <location>
        <begin position="128"/>
        <end position="147"/>
    </location>
</feature>
<dbReference type="InterPro" id="IPR051119">
    <property type="entry name" value="Nematode_SR-like"/>
</dbReference>
<evidence type="ECO:0000313" key="3">
    <source>
        <dbReference type="Proteomes" id="UP001432322"/>
    </source>
</evidence>
<gene>
    <name evidence="2" type="ORF">PFISCL1PPCAC_13518</name>
</gene>
<comment type="caution">
    <text evidence="2">The sequence shown here is derived from an EMBL/GenBank/DDBJ whole genome shotgun (WGS) entry which is preliminary data.</text>
</comment>
<dbReference type="EMBL" id="BTSY01000004">
    <property type="protein sequence ID" value="GMT22221.1"/>
    <property type="molecule type" value="Genomic_DNA"/>
</dbReference>
<feature type="transmembrane region" description="Helical" evidence="1">
    <location>
        <begin position="88"/>
        <end position="116"/>
    </location>
</feature>
<reference evidence="2" key="1">
    <citation type="submission" date="2023-10" db="EMBL/GenBank/DDBJ databases">
        <title>Genome assembly of Pristionchus species.</title>
        <authorList>
            <person name="Yoshida K."/>
            <person name="Sommer R.J."/>
        </authorList>
    </citation>
    <scope>NUCLEOTIDE SEQUENCE</scope>
    <source>
        <strain evidence="2">RS5133</strain>
    </source>
</reference>
<dbReference type="PANTHER" id="PTHR31627:SF42">
    <property type="entry name" value="G_PROTEIN_RECEP_F1_2 DOMAIN-CONTAINING PROTEIN-RELATED"/>
    <property type="match status" value="1"/>
</dbReference>
<protein>
    <recommendedName>
        <fullName evidence="4">G protein-coupled receptor</fullName>
    </recommendedName>
</protein>
<dbReference type="Proteomes" id="UP001432322">
    <property type="component" value="Unassembled WGS sequence"/>
</dbReference>
<feature type="transmembrane region" description="Helical" evidence="1">
    <location>
        <begin position="21"/>
        <end position="43"/>
    </location>
</feature>
<accession>A0AAV5VUM3</accession>
<sequence>MAISRMLVVSPRCSKICQSCAFLSPFRILLFTVGHLNGTFIFLTTKFQVNSNVICASSIIGALVSAVCYLRVIIFLRTRDSRSTNIESALLVTSFVLFCALCALAGYFVCILLSVGENWKAFYFIRKHSYAFSFFISLANPWCLMVTS</sequence>
<name>A0AAV5VUM3_9BILA</name>
<evidence type="ECO:0000256" key="1">
    <source>
        <dbReference type="SAM" id="Phobius"/>
    </source>
</evidence>
<keyword evidence="1" id="KW-0812">Transmembrane</keyword>
<keyword evidence="1" id="KW-1133">Transmembrane helix</keyword>
<organism evidence="2 3">
    <name type="scientific">Pristionchus fissidentatus</name>
    <dbReference type="NCBI Taxonomy" id="1538716"/>
    <lineage>
        <taxon>Eukaryota</taxon>
        <taxon>Metazoa</taxon>
        <taxon>Ecdysozoa</taxon>
        <taxon>Nematoda</taxon>
        <taxon>Chromadorea</taxon>
        <taxon>Rhabditida</taxon>
        <taxon>Rhabditina</taxon>
        <taxon>Diplogasteromorpha</taxon>
        <taxon>Diplogasteroidea</taxon>
        <taxon>Neodiplogasteridae</taxon>
        <taxon>Pristionchus</taxon>
    </lineage>
</organism>
<keyword evidence="3" id="KW-1185">Reference proteome</keyword>
<keyword evidence="1" id="KW-0472">Membrane</keyword>
<feature type="non-terminal residue" evidence="2">
    <location>
        <position position="148"/>
    </location>
</feature>
<proteinExistence type="predicted"/>
<dbReference type="PANTHER" id="PTHR31627">
    <property type="entry name" value="SERPENTINE RECEPTOR CLASS GAMMA-RELATED"/>
    <property type="match status" value="1"/>
</dbReference>
<feature type="transmembrane region" description="Helical" evidence="1">
    <location>
        <begin position="49"/>
        <end position="76"/>
    </location>
</feature>
<evidence type="ECO:0008006" key="4">
    <source>
        <dbReference type="Google" id="ProtNLM"/>
    </source>
</evidence>
<dbReference type="AlphaFoldDB" id="A0AAV5VUM3"/>
<evidence type="ECO:0000313" key="2">
    <source>
        <dbReference type="EMBL" id="GMT22221.1"/>
    </source>
</evidence>